<protein>
    <submittedName>
        <fullName evidence="1">Uncharacterized protein</fullName>
    </submittedName>
</protein>
<evidence type="ECO:0000313" key="1">
    <source>
        <dbReference type="EMBL" id="CRZ03786.1"/>
    </source>
</evidence>
<name>A0A0H5QQR3_9EUKA</name>
<dbReference type="EMBL" id="HACM01003344">
    <property type="protein sequence ID" value="CRZ03786.1"/>
    <property type="molecule type" value="Transcribed_RNA"/>
</dbReference>
<reference evidence="1" key="1">
    <citation type="submission" date="2015-04" db="EMBL/GenBank/DDBJ databases">
        <title>The genome sequence of the plant pathogenic Rhizarian Plasmodiophora brassicae reveals insights in its biotrophic life cycle and the origin of chitin synthesis.</title>
        <authorList>
            <person name="Schwelm A."/>
            <person name="Fogelqvist J."/>
            <person name="Knaust A."/>
            <person name="Julke S."/>
            <person name="Lilja T."/>
            <person name="Dhandapani V."/>
            <person name="Bonilla-Rosso G."/>
            <person name="Karlsson M."/>
            <person name="Shevchenko A."/>
            <person name="Choi S.R."/>
            <person name="Kim H.G."/>
            <person name="Park J.Y."/>
            <person name="Lim Y.P."/>
            <person name="Ludwig-Muller J."/>
            <person name="Dixelius C."/>
        </authorList>
    </citation>
    <scope>NUCLEOTIDE SEQUENCE</scope>
    <source>
        <tissue evidence="1">Potato root galls</tissue>
    </source>
</reference>
<feature type="non-terminal residue" evidence="1">
    <location>
        <position position="1"/>
    </location>
</feature>
<proteinExistence type="predicted"/>
<sequence length="127" mass="14373">VLPLPIAFADPDPVPNRPVRRGFIAISLALDRVWSIPIMGRYGIDIWSPNPYITDGIWDVSFSEHQRQHRYPLLQSNTVLLRRSAHAIVAFRGGVGRIRHEGRRPSANDSAVNPGPDRLYRDVFVPQ</sequence>
<organism evidence="1">
    <name type="scientific">Spongospora subterranea</name>
    <dbReference type="NCBI Taxonomy" id="70186"/>
    <lineage>
        <taxon>Eukaryota</taxon>
        <taxon>Sar</taxon>
        <taxon>Rhizaria</taxon>
        <taxon>Endomyxa</taxon>
        <taxon>Phytomyxea</taxon>
        <taxon>Plasmodiophorida</taxon>
        <taxon>Plasmodiophoridae</taxon>
        <taxon>Spongospora</taxon>
    </lineage>
</organism>
<accession>A0A0H5QQR3</accession>
<dbReference type="AlphaFoldDB" id="A0A0H5QQR3"/>